<dbReference type="InterPro" id="IPR047589">
    <property type="entry name" value="DUF11_rpt"/>
</dbReference>
<evidence type="ECO:0000313" key="3">
    <source>
        <dbReference type="Proteomes" id="UP001239680"/>
    </source>
</evidence>
<feature type="domain" description="DUF7507" evidence="1">
    <location>
        <begin position="393"/>
        <end position="511"/>
    </location>
</feature>
<keyword evidence="3" id="KW-1185">Reference proteome</keyword>
<proteinExistence type="predicted"/>
<reference evidence="2 3" key="1">
    <citation type="submission" date="2023-08" db="EMBL/GenBank/DDBJ databases">
        <title>Characterization of two Paracoccaceae strains isolated from Phycosphere and proposal of Xinfangfangia lacusdiani sp. nov.</title>
        <authorList>
            <person name="Deng Y."/>
            <person name="Zhang Y.Q."/>
        </authorList>
    </citation>
    <scope>NUCLEOTIDE SEQUENCE [LARGE SCALE GENOMIC DNA]</scope>
    <source>
        <strain evidence="2 3">CPCC 101601</strain>
    </source>
</reference>
<sequence>MKKAIAHVAKAIRLFILAMAVTLSASLGLISSAYAQGVIILEDFEGASNPLAIGYDSLATAFGAASSTVVNYRGTAGYFRNGTGTYPGAGFSAVIRDTPFGQAYSAFHRGEVVFADITAQGGLVQNTAYQMVIPSYQLQLTNVSGPSGLIFNTPGVINVYGVRTGTTIPPASNTFVSADDIDAISGVDYLGSTTLVNNTDAFANYNISFTATQNYDRLLLTVMNNATDFGSSFVSTGLPSDQNNAFLAIDRVQYNAVATLQIQKSVLSTNLSPVPTAGDTIEYQFVVTNTGNVTLNNVTPVDNGPLFNGIPRTGSALVFTPTGPSGPVTLVANAARTFTATYTLTAQDALNLSNSANPLQSISNSATASGNPIAGVLAPVTPSTAVTGFTGNAEIRVVKAANVAGLSNPPVAGQTISYTMTVQNTGNLTLNNVTLADTLYRYDADNTNLADNLSQALSVTPPAGFTGTLAPNATAVFTVDYQITQADIDAGGVLNTALVTGITPAGANVSDESGTAQNNNAPIETPLASDPALVLTKTADVTELPALNGVITYTFEVENTGNVTLSDVSITDTLPNISAITPASVPSLAPGATTQFTATYTVTQADIDAGQVVNTATADATAPGNVPVNNTDSVSVPALQAADIALVKAGVAGGAGGLGDTITYTF</sequence>
<dbReference type="InterPro" id="IPR055354">
    <property type="entry name" value="DUF7507"/>
</dbReference>
<dbReference type="Gene3D" id="2.60.40.10">
    <property type="entry name" value="Immunoglobulins"/>
    <property type="match status" value="1"/>
</dbReference>
<dbReference type="EMBL" id="JAVDBT010000011">
    <property type="protein sequence ID" value="MDQ2067142.1"/>
    <property type="molecule type" value="Genomic_DNA"/>
</dbReference>
<dbReference type="Proteomes" id="UP001239680">
    <property type="component" value="Unassembled WGS sequence"/>
</dbReference>
<accession>A0ABU0VZI9</accession>
<dbReference type="PANTHER" id="PTHR34819:SF3">
    <property type="entry name" value="CELL SURFACE PROTEIN"/>
    <property type="match status" value="1"/>
</dbReference>
<evidence type="ECO:0000313" key="2">
    <source>
        <dbReference type="EMBL" id="MDQ2067142.1"/>
    </source>
</evidence>
<feature type="non-terminal residue" evidence="2">
    <location>
        <position position="666"/>
    </location>
</feature>
<dbReference type="Pfam" id="PF24346">
    <property type="entry name" value="DUF7507"/>
    <property type="match status" value="3"/>
</dbReference>
<dbReference type="InterPro" id="IPR013783">
    <property type="entry name" value="Ig-like_fold"/>
</dbReference>
<gene>
    <name evidence="2" type="ORF">Q9295_12220</name>
</gene>
<protein>
    <recommendedName>
        <fullName evidence="1">DUF7507 domain-containing protein</fullName>
    </recommendedName>
</protein>
<name>A0ABU0VZI9_9RHOB</name>
<organism evidence="2 3">
    <name type="scientific">Pseudogemmobacter lacusdianii</name>
    <dbReference type="NCBI Taxonomy" id="3069608"/>
    <lineage>
        <taxon>Bacteria</taxon>
        <taxon>Pseudomonadati</taxon>
        <taxon>Pseudomonadota</taxon>
        <taxon>Alphaproteobacteria</taxon>
        <taxon>Rhodobacterales</taxon>
        <taxon>Paracoccaceae</taxon>
        <taxon>Pseudogemmobacter</taxon>
    </lineage>
</organism>
<evidence type="ECO:0000259" key="1">
    <source>
        <dbReference type="Pfam" id="PF24346"/>
    </source>
</evidence>
<feature type="domain" description="DUF7507" evidence="1">
    <location>
        <begin position="531"/>
        <end position="630"/>
    </location>
</feature>
<feature type="domain" description="DUF7507" evidence="1">
    <location>
        <begin position="260"/>
        <end position="375"/>
    </location>
</feature>
<dbReference type="InterPro" id="IPR051172">
    <property type="entry name" value="Chlamydia_OmcB"/>
</dbReference>
<dbReference type="NCBIfam" id="TIGR01451">
    <property type="entry name" value="B_ant_repeat"/>
    <property type="match status" value="3"/>
</dbReference>
<comment type="caution">
    <text evidence="2">The sequence shown here is derived from an EMBL/GenBank/DDBJ whole genome shotgun (WGS) entry which is preliminary data.</text>
</comment>
<dbReference type="PANTHER" id="PTHR34819">
    <property type="entry name" value="LARGE CYSTEINE-RICH PERIPLASMIC PROTEIN OMCB"/>
    <property type="match status" value="1"/>
</dbReference>